<keyword evidence="6 9" id="KW-0812">Transmembrane</keyword>
<evidence type="ECO:0000256" key="7">
    <source>
        <dbReference type="ARBA" id="ARBA00022989"/>
    </source>
</evidence>
<dbReference type="FunFam" id="3.30.70.1430:FF:000002">
    <property type="entry name" value="Efflux pump membrane transporter"/>
    <property type="match status" value="1"/>
</dbReference>
<dbReference type="NCBIfam" id="NF000282">
    <property type="entry name" value="RND_permease_1"/>
    <property type="match status" value="1"/>
</dbReference>
<sequence length="1043" mass="113250">MVRFFIDRPIFAWVIAILIMLGGALAVTSLPVQQYPTIAPPAVQISAVYPGASAKTAENSVTQVVEQNMTGLDNLLYMSSSSSASGSVSVTLTFALGTDPDIAQVQVQNQLQQAMSQLPAEVQQQGLSVRKTSSSFMSVTAFISQDGSMTGDDIKDYVNSHISDPLSRINGVGDVQVFGSQYAMRIWLDPSKLTSYQLTPIDVSSAIQAQNTEVTVGQLGGAPSVKGQLINATITAQSRLETTKQFENILLKVNADGSQVRVKDVARVELNGEDMSVLSRYNGKGAGGIAIKLGTGANAIDTQKRVDEKLAELAKSMPHGLVMEKAMDTIPFVTLSIEEVVHTLIEAIVLVFLVMYLFLQNLRATLIPTIAVPVVLLGAFGVMSALGFSVNTLTMFGMVLAIGLLVDDAIVVVENVERVMAEEKLPPLEATRKAMGEISGALVGVAMVLSAVFIPMAFMSGSTGAIYRQFSLTIVASMVLSVIVAMIFTPALCATMLKPSHGEKTTGFFGWFNRKFNRSSEKYTSGVGGILKRPKRMFIIYLALLPLMGWMFTSIPASFLPDEDQGNFMVMVQLPSGATLERTEKVLGEVREYFATEEKENVEAFFQVSGFSFVGQAQNAGMGFVSLKDWSERTDPSQDVNAIIGRAMKHFSQNKDGVIFAINPPAIRELGQATGFDFYLEDRSGMGHDKLMEARNMLLQKAAQSPVLQKVRPNGLEDTAQFYIDLDYEKAKALNVSIDDINKTLSIAWGSSYVNDFIDRGRVKRVYIQADAPYRMTPDDLDNWYVRNNEDKMVPFNAFSHTHWGTSSPNLQRYNGNSAIEILGEAKAGYSTGDAMDAIEEIAKTLPDGVAVSWTGMSYQERMSGSQAPILYAISMIVVFLSLAALYESWSVPMAVILVVPLGVLGALAATMMRGLENDVYLQVGLLTTIGLSAKNAILIVEFAKDLYDKGMGLVEATMEACRMRLRPILMTSLAFILGVLPLATSTGAGANSRHAIGTSVIGGMFTATFLAIFFVPLFYVGVMKIFGKKREEPEEAASTRQR</sequence>
<feature type="transmembrane region" description="Helical" evidence="9">
    <location>
        <begin position="340"/>
        <end position="359"/>
    </location>
</feature>
<evidence type="ECO:0000256" key="8">
    <source>
        <dbReference type="ARBA" id="ARBA00023136"/>
    </source>
</evidence>
<dbReference type="PANTHER" id="PTHR32063:SF13">
    <property type="entry name" value="MULTIDRUG EFFLUX PUMP SUBUNIT ACRB-RELATED"/>
    <property type="match status" value="1"/>
</dbReference>
<evidence type="ECO:0000256" key="2">
    <source>
        <dbReference type="ARBA" id="ARBA00010942"/>
    </source>
</evidence>
<feature type="transmembrane region" description="Helical" evidence="9">
    <location>
        <begin position="470"/>
        <end position="494"/>
    </location>
</feature>
<dbReference type="SUPFAM" id="SSF82866">
    <property type="entry name" value="Multidrug efflux transporter AcrB transmembrane domain"/>
    <property type="match status" value="2"/>
</dbReference>
<dbReference type="InterPro" id="IPR001036">
    <property type="entry name" value="Acrflvin-R"/>
</dbReference>
<dbReference type="FunFam" id="3.30.2090.10:FF:000002">
    <property type="entry name" value="Efflux pump membrane transporter"/>
    <property type="match status" value="1"/>
</dbReference>
<dbReference type="Gene3D" id="3.30.2090.10">
    <property type="entry name" value="Multidrug efflux transporter AcrB TolC docking domain, DN and DC subdomains"/>
    <property type="match status" value="2"/>
</dbReference>
<dbReference type="FunFam" id="1.20.1640.10:FF:000002">
    <property type="entry name" value="Efflux pump membrane transporter"/>
    <property type="match status" value="1"/>
</dbReference>
<proteinExistence type="inferred from homology"/>
<dbReference type="SUPFAM" id="SSF82693">
    <property type="entry name" value="Multidrug efflux transporter AcrB pore domain, PN1, PN2, PC1 and PC2 subdomains"/>
    <property type="match status" value="4"/>
</dbReference>
<dbReference type="InterPro" id="IPR027463">
    <property type="entry name" value="AcrB_DN_DC_subdom"/>
</dbReference>
<feature type="transmembrane region" description="Helical" evidence="9">
    <location>
        <begin position="920"/>
        <end position="944"/>
    </location>
</feature>
<comment type="subcellular location">
    <subcellularLocation>
        <location evidence="1 9">Cell inner membrane</location>
        <topology evidence="1 9">Multi-pass membrane protein</topology>
    </subcellularLocation>
</comment>
<feature type="transmembrane region" description="Helical" evidence="9">
    <location>
        <begin position="393"/>
        <end position="413"/>
    </location>
</feature>
<comment type="similarity">
    <text evidence="2 9">Belongs to the resistance-nodulation-cell division (RND) (TC 2.A.6) family.</text>
</comment>
<feature type="transmembrane region" description="Helical" evidence="9">
    <location>
        <begin position="965"/>
        <end position="984"/>
    </location>
</feature>
<evidence type="ECO:0000313" key="10">
    <source>
        <dbReference type="EMBL" id="RCS72896.1"/>
    </source>
</evidence>
<protein>
    <recommendedName>
        <fullName evidence="9">Efflux pump membrane transporter</fullName>
    </recommendedName>
</protein>
<feature type="transmembrane region" description="Helical" evidence="9">
    <location>
        <begin position="434"/>
        <end position="458"/>
    </location>
</feature>
<keyword evidence="7 9" id="KW-1133">Transmembrane helix</keyword>
<dbReference type="Gene3D" id="1.20.1640.10">
    <property type="entry name" value="Multidrug efflux transporter AcrB transmembrane domain"/>
    <property type="match status" value="2"/>
</dbReference>
<dbReference type="EMBL" id="QPGL01000001">
    <property type="protein sequence ID" value="RCS72896.1"/>
    <property type="molecule type" value="Genomic_DNA"/>
</dbReference>
<dbReference type="GO" id="GO:0009636">
    <property type="term" value="P:response to toxic substance"/>
    <property type="evidence" value="ECO:0007669"/>
    <property type="project" value="UniProtKB-ARBA"/>
</dbReference>
<comment type="caution">
    <text evidence="9">Lacks conserved residue(s) required for the propagation of feature annotation.</text>
</comment>
<keyword evidence="3 9" id="KW-0813">Transport</keyword>
<dbReference type="AlphaFoldDB" id="A0A368LM82"/>
<dbReference type="RefSeq" id="WP_086962492.1">
    <property type="nucleotide sequence ID" value="NZ_FUKS01000046.1"/>
</dbReference>
<keyword evidence="11" id="KW-1185">Reference proteome</keyword>
<dbReference type="Gene3D" id="3.30.70.1320">
    <property type="entry name" value="Multidrug efflux transporter AcrB pore domain like"/>
    <property type="match status" value="1"/>
</dbReference>
<keyword evidence="5 9" id="KW-0997">Cell inner membrane</keyword>
<dbReference type="GeneID" id="303188127"/>
<dbReference type="PANTHER" id="PTHR32063">
    <property type="match status" value="1"/>
</dbReference>
<dbReference type="FunFam" id="3.30.2090.10:FF:000001">
    <property type="entry name" value="Efflux pump membrane transporter"/>
    <property type="match status" value="1"/>
</dbReference>
<feature type="transmembrane region" description="Helical" evidence="9">
    <location>
        <begin position="870"/>
        <end position="887"/>
    </location>
</feature>
<keyword evidence="4" id="KW-1003">Cell membrane</keyword>
<dbReference type="Pfam" id="PF00873">
    <property type="entry name" value="ACR_tran"/>
    <property type="match status" value="1"/>
</dbReference>
<name>A0A368LM82_9VIBR</name>
<dbReference type="GO" id="GO:0005886">
    <property type="term" value="C:plasma membrane"/>
    <property type="evidence" value="ECO:0007669"/>
    <property type="project" value="UniProtKB-SubCell"/>
</dbReference>
<feature type="transmembrane region" description="Helical" evidence="9">
    <location>
        <begin position="996"/>
        <end position="1021"/>
    </location>
</feature>
<accession>A0A368LM82</accession>
<dbReference type="GO" id="GO:0015562">
    <property type="term" value="F:efflux transmembrane transporter activity"/>
    <property type="evidence" value="ECO:0007669"/>
    <property type="project" value="InterPro"/>
</dbReference>
<evidence type="ECO:0000256" key="6">
    <source>
        <dbReference type="ARBA" id="ARBA00022692"/>
    </source>
</evidence>
<dbReference type="FunFam" id="1.20.1640.10:FF:000001">
    <property type="entry name" value="Efflux pump membrane transporter"/>
    <property type="match status" value="1"/>
</dbReference>
<dbReference type="Gene3D" id="3.30.70.1440">
    <property type="entry name" value="Multidrug efflux transporter AcrB pore domain"/>
    <property type="match status" value="1"/>
</dbReference>
<feature type="transmembrane region" description="Helical" evidence="9">
    <location>
        <begin position="538"/>
        <end position="560"/>
    </location>
</feature>
<dbReference type="NCBIfam" id="TIGR00915">
    <property type="entry name" value="2A0602"/>
    <property type="match status" value="1"/>
</dbReference>
<dbReference type="InterPro" id="IPR004764">
    <property type="entry name" value="MdtF-like"/>
</dbReference>
<comment type="caution">
    <text evidence="10">The sequence shown here is derived from an EMBL/GenBank/DDBJ whole genome shotgun (WGS) entry which is preliminary data.</text>
</comment>
<evidence type="ECO:0000256" key="3">
    <source>
        <dbReference type="ARBA" id="ARBA00022448"/>
    </source>
</evidence>
<keyword evidence="8 9" id="KW-0472">Membrane</keyword>
<dbReference type="GO" id="GO:0042910">
    <property type="term" value="F:xenobiotic transmembrane transporter activity"/>
    <property type="evidence" value="ECO:0007669"/>
    <property type="project" value="TreeGrafter"/>
</dbReference>
<feature type="transmembrane region" description="Helical" evidence="9">
    <location>
        <begin position="894"/>
        <end position="914"/>
    </location>
</feature>
<dbReference type="Gene3D" id="3.30.70.1430">
    <property type="entry name" value="Multidrug efflux transporter AcrB pore domain"/>
    <property type="match status" value="2"/>
</dbReference>
<feature type="transmembrane region" description="Helical" evidence="9">
    <location>
        <begin position="366"/>
        <end position="387"/>
    </location>
</feature>
<evidence type="ECO:0000256" key="4">
    <source>
        <dbReference type="ARBA" id="ARBA00022475"/>
    </source>
</evidence>
<dbReference type="Proteomes" id="UP000252479">
    <property type="component" value="Unassembled WGS sequence"/>
</dbReference>
<dbReference type="SUPFAM" id="SSF82714">
    <property type="entry name" value="Multidrug efflux transporter AcrB TolC docking domain, DN and DC subdomains"/>
    <property type="match status" value="2"/>
</dbReference>
<evidence type="ECO:0000313" key="11">
    <source>
        <dbReference type="Proteomes" id="UP000252479"/>
    </source>
</evidence>
<dbReference type="PRINTS" id="PR00702">
    <property type="entry name" value="ACRIFLAVINRP"/>
</dbReference>
<evidence type="ECO:0000256" key="5">
    <source>
        <dbReference type="ARBA" id="ARBA00022519"/>
    </source>
</evidence>
<reference evidence="10 11" key="1">
    <citation type="journal article" date="2017" name="Elife">
        <title>Extensive horizontal gene transfer in cheese-associated bacteria.</title>
        <authorList>
            <person name="Bonham K.S."/>
            <person name="Wolfe B.E."/>
            <person name="Dutton R.J."/>
        </authorList>
    </citation>
    <scope>NUCLEOTIDE SEQUENCE [LARGE SCALE GENOMIC DNA]</scope>
    <source>
        <strain evidence="10 11">JB196</strain>
    </source>
</reference>
<evidence type="ECO:0000256" key="9">
    <source>
        <dbReference type="RuleBase" id="RU364070"/>
    </source>
</evidence>
<organism evidence="10 11">
    <name type="scientific">Vibrio casei</name>
    <dbReference type="NCBI Taxonomy" id="673372"/>
    <lineage>
        <taxon>Bacteria</taxon>
        <taxon>Pseudomonadati</taxon>
        <taxon>Pseudomonadota</taxon>
        <taxon>Gammaproteobacteria</taxon>
        <taxon>Vibrionales</taxon>
        <taxon>Vibrionaceae</taxon>
        <taxon>Vibrio</taxon>
    </lineage>
</organism>
<dbReference type="FunFam" id="3.30.70.1430:FF:000001">
    <property type="entry name" value="Efflux pump membrane transporter"/>
    <property type="match status" value="1"/>
</dbReference>
<gene>
    <name evidence="10" type="ORF">CIK83_04315</name>
</gene>
<evidence type="ECO:0000256" key="1">
    <source>
        <dbReference type="ARBA" id="ARBA00004429"/>
    </source>
</evidence>